<dbReference type="Pfam" id="PF00188">
    <property type="entry name" value="CAP"/>
    <property type="match status" value="1"/>
</dbReference>
<evidence type="ECO:0000256" key="1">
    <source>
        <dbReference type="SAM" id="SignalP"/>
    </source>
</evidence>
<gene>
    <name evidence="3" type="ORF">APZ42_024012</name>
</gene>
<name>A0A164UE47_9CRUS</name>
<feature type="signal peptide" evidence="1">
    <location>
        <begin position="1"/>
        <end position="21"/>
    </location>
</feature>
<dbReference type="InterPro" id="IPR002413">
    <property type="entry name" value="V5_allergen-like"/>
</dbReference>
<evidence type="ECO:0000313" key="3">
    <source>
        <dbReference type="EMBL" id="KZS11279.1"/>
    </source>
</evidence>
<organism evidence="3 4">
    <name type="scientific">Daphnia magna</name>
    <dbReference type="NCBI Taxonomy" id="35525"/>
    <lineage>
        <taxon>Eukaryota</taxon>
        <taxon>Metazoa</taxon>
        <taxon>Ecdysozoa</taxon>
        <taxon>Arthropoda</taxon>
        <taxon>Crustacea</taxon>
        <taxon>Branchiopoda</taxon>
        <taxon>Diplostraca</taxon>
        <taxon>Cladocera</taxon>
        <taxon>Anomopoda</taxon>
        <taxon>Daphniidae</taxon>
        <taxon>Daphnia</taxon>
    </lineage>
</organism>
<dbReference type="PRINTS" id="PR00837">
    <property type="entry name" value="V5TPXLIKE"/>
</dbReference>
<keyword evidence="4" id="KW-1185">Reference proteome</keyword>
<dbReference type="PRINTS" id="PR00838">
    <property type="entry name" value="V5ALLERGEN"/>
</dbReference>
<dbReference type="PROSITE" id="PS01009">
    <property type="entry name" value="CRISP_1"/>
    <property type="match status" value="1"/>
</dbReference>
<evidence type="ECO:0000259" key="2">
    <source>
        <dbReference type="SMART" id="SM00198"/>
    </source>
</evidence>
<dbReference type="InterPro" id="IPR035940">
    <property type="entry name" value="CAP_sf"/>
</dbReference>
<comment type="caution">
    <text evidence="3">The sequence shown here is derived from an EMBL/GenBank/DDBJ whole genome shotgun (WGS) entry which is preliminary data.</text>
</comment>
<dbReference type="PANTHER" id="PTHR10334">
    <property type="entry name" value="CYSTEINE-RICH SECRETORY PROTEIN-RELATED"/>
    <property type="match status" value="1"/>
</dbReference>
<feature type="domain" description="SCP" evidence="2">
    <location>
        <begin position="65"/>
        <end position="240"/>
    </location>
</feature>
<dbReference type="InterPro" id="IPR001283">
    <property type="entry name" value="CRISP-related"/>
</dbReference>
<dbReference type="FunFam" id="3.40.33.10:FF:000035">
    <property type="entry name" value="CRISP3: cysteine-rich secretory protein, putative"/>
    <property type="match status" value="1"/>
</dbReference>
<sequence length="265" mass="28694">MMAILTFVAAVLLVLAGVSQAQNSYCRITTCRVPGTENTLCKFSNTSWGAACQPAYPTKSTLSAAEITIILNVHNSYRRQVAKGLEARGAPGPQPPASNMRQLKWDNELAVMAQTHAQQCVYKHDSCRNVARFVVGQNNYISGSSIDNLATSDWKTAIKAWYDEVLYMKSAYVRNFPLRPNPPIPNPPGAIGHYTQVVWANTYTVGCGVAYYKSTALFGPKLPYNKFYVCNYGPAGNFINGPVYAQGSAGSACPAGTKNNDGLCA</sequence>
<dbReference type="OrthoDB" id="414826at2759"/>
<dbReference type="Proteomes" id="UP000076858">
    <property type="component" value="Unassembled WGS sequence"/>
</dbReference>
<protein>
    <submittedName>
        <fullName evidence="3">Putative Venom allergen</fullName>
    </submittedName>
</protein>
<proteinExistence type="predicted"/>
<dbReference type="STRING" id="35525.A0A164UE47"/>
<feature type="chain" id="PRO_5007853617" evidence="1">
    <location>
        <begin position="22"/>
        <end position="265"/>
    </location>
</feature>
<dbReference type="Gene3D" id="3.40.33.10">
    <property type="entry name" value="CAP"/>
    <property type="match status" value="1"/>
</dbReference>
<dbReference type="SMART" id="SM00198">
    <property type="entry name" value="SCP"/>
    <property type="match status" value="1"/>
</dbReference>
<reference evidence="3 4" key="1">
    <citation type="submission" date="2016-03" db="EMBL/GenBank/DDBJ databases">
        <title>EvidentialGene: Evidence-directed Construction of Genes on Genomes.</title>
        <authorList>
            <person name="Gilbert D.G."/>
            <person name="Choi J.-H."/>
            <person name="Mockaitis K."/>
            <person name="Colbourne J."/>
            <person name="Pfrender M."/>
        </authorList>
    </citation>
    <scope>NUCLEOTIDE SEQUENCE [LARGE SCALE GENOMIC DNA]</scope>
    <source>
        <strain evidence="3 4">Xinb3</strain>
        <tissue evidence="3">Complete organism</tissue>
    </source>
</reference>
<dbReference type="SUPFAM" id="SSF55797">
    <property type="entry name" value="PR-1-like"/>
    <property type="match status" value="1"/>
</dbReference>
<keyword evidence="1" id="KW-0732">Signal</keyword>
<dbReference type="InterPro" id="IPR014044">
    <property type="entry name" value="CAP_dom"/>
</dbReference>
<dbReference type="EMBL" id="LRGB01001581">
    <property type="protein sequence ID" value="KZS11279.1"/>
    <property type="molecule type" value="Genomic_DNA"/>
</dbReference>
<dbReference type="InterPro" id="IPR018244">
    <property type="entry name" value="Allrgn_V5/Tpx1_CS"/>
</dbReference>
<accession>A0A164UE47</accession>
<evidence type="ECO:0000313" key="4">
    <source>
        <dbReference type="Proteomes" id="UP000076858"/>
    </source>
</evidence>
<dbReference type="AlphaFoldDB" id="A0A164UE47"/>
<dbReference type="GO" id="GO:0005576">
    <property type="term" value="C:extracellular region"/>
    <property type="evidence" value="ECO:0007669"/>
    <property type="project" value="InterPro"/>
</dbReference>
<dbReference type="CDD" id="cd05380">
    <property type="entry name" value="CAP_euk"/>
    <property type="match status" value="1"/>
</dbReference>
<dbReference type="PROSITE" id="PS01010">
    <property type="entry name" value="CRISP_2"/>
    <property type="match status" value="1"/>
</dbReference>